<dbReference type="AlphaFoldDB" id="A0A410WT10"/>
<gene>
    <name evidence="1" type="ORF">M5X16_25520</name>
    <name evidence="2" type="ORF">PC41400_08140</name>
</gene>
<accession>A0A410WT10</accession>
<reference evidence="1 4" key="2">
    <citation type="submission" date="2022-05" db="EMBL/GenBank/DDBJ databases">
        <title>Genome Sequencing of Bee-Associated Microbes.</title>
        <authorList>
            <person name="Dunlap C."/>
        </authorList>
    </citation>
    <scope>NUCLEOTIDE SEQUENCE [LARGE SCALE GENOMIC DNA]</scope>
    <source>
        <strain evidence="1 4">NRRL B-23120</strain>
    </source>
</reference>
<dbReference type="KEGG" id="pchi:PC41400_08140"/>
<reference evidence="2 3" key="1">
    <citation type="submission" date="2018-01" db="EMBL/GenBank/DDBJ databases">
        <title>The whole genome sequencing and assembly of Paenibacillus chitinolyticus KCCM 41400 strain.</title>
        <authorList>
            <person name="Kim J.-Y."/>
            <person name="Park M.-K."/>
            <person name="Lee Y.-J."/>
            <person name="Yi H."/>
            <person name="Bahn Y.-S."/>
            <person name="Kim J.F."/>
            <person name="Lee D.-W."/>
        </authorList>
    </citation>
    <scope>NUCLEOTIDE SEQUENCE [LARGE SCALE GENOMIC DNA]</scope>
    <source>
        <strain evidence="2 3">KCCM 41400</strain>
    </source>
</reference>
<dbReference type="RefSeq" id="WP_053228691.1">
    <property type="nucleotide sequence ID" value="NZ_CP026520.1"/>
</dbReference>
<evidence type="ECO:0000313" key="4">
    <source>
        <dbReference type="Proteomes" id="UP001527202"/>
    </source>
</evidence>
<proteinExistence type="predicted"/>
<evidence type="ECO:0000313" key="3">
    <source>
        <dbReference type="Proteomes" id="UP000288943"/>
    </source>
</evidence>
<protein>
    <submittedName>
        <fullName evidence="2">Uncharacterized protein</fullName>
    </submittedName>
</protein>
<dbReference type="Gene3D" id="3.40.1350.10">
    <property type="match status" value="1"/>
</dbReference>
<evidence type="ECO:0000313" key="2">
    <source>
        <dbReference type="EMBL" id="QAV17636.1"/>
    </source>
</evidence>
<dbReference type="InterPro" id="IPR011335">
    <property type="entry name" value="Restrct_endonuc-II-like"/>
</dbReference>
<dbReference type="EMBL" id="CP026520">
    <property type="protein sequence ID" value="QAV17636.1"/>
    <property type="molecule type" value="Genomic_DNA"/>
</dbReference>
<sequence length="206" mass="23628">MKKINEGKKFEKNYESAVNRTNYFFLRLKDSAKWLRGSGATFTPENPCDGIQYAAPFLWLVELKSTKGSSISFNPERPEEKPQNKTTQVMIKAHQVKSLMKFATKDGLIPGFIFNFRERKTKTKSYPDETFFVHINDFISWSKSSGKSGINRDDCKTIGVKIHSSRTQKYDISKFVGEAVSAFIQRGYIKSEFIKGMSEYLLTISK</sequence>
<dbReference type="SUPFAM" id="SSF52980">
    <property type="entry name" value="Restriction endonuclease-like"/>
    <property type="match status" value="1"/>
</dbReference>
<dbReference type="Proteomes" id="UP000288943">
    <property type="component" value="Chromosome"/>
</dbReference>
<dbReference type="GeneID" id="95374781"/>
<organism evidence="2 3">
    <name type="scientific">Paenibacillus chitinolyticus</name>
    <dbReference type="NCBI Taxonomy" id="79263"/>
    <lineage>
        <taxon>Bacteria</taxon>
        <taxon>Bacillati</taxon>
        <taxon>Bacillota</taxon>
        <taxon>Bacilli</taxon>
        <taxon>Bacillales</taxon>
        <taxon>Paenibacillaceae</taxon>
        <taxon>Paenibacillus</taxon>
    </lineage>
</organism>
<dbReference type="OrthoDB" id="2475790at2"/>
<dbReference type="GO" id="GO:0003676">
    <property type="term" value="F:nucleic acid binding"/>
    <property type="evidence" value="ECO:0007669"/>
    <property type="project" value="InterPro"/>
</dbReference>
<name>A0A410WT10_9BACL</name>
<dbReference type="InterPro" id="IPR011856">
    <property type="entry name" value="tRNA_endonuc-like_dom_sf"/>
</dbReference>
<dbReference type="Proteomes" id="UP001527202">
    <property type="component" value="Unassembled WGS sequence"/>
</dbReference>
<dbReference type="EMBL" id="JAMDMJ010000039">
    <property type="protein sequence ID" value="MCY9599122.1"/>
    <property type="molecule type" value="Genomic_DNA"/>
</dbReference>
<keyword evidence="4" id="KW-1185">Reference proteome</keyword>
<evidence type="ECO:0000313" key="1">
    <source>
        <dbReference type="EMBL" id="MCY9599122.1"/>
    </source>
</evidence>